<keyword evidence="5" id="KW-1185">Reference proteome</keyword>
<dbReference type="STRING" id="187304.B0E33_27245"/>
<dbReference type="Gene3D" id="3.40.50.10490">
    <property type="entry name" value="Glucose-6-phosphate isomerase like protein, domain 1"/>
    <property type="match status" value="1"/>
</dbReference>
<accession>A0A0M6XYR7</accession>
<evidence type="ECO:0000256" key="2">
    <source>
        <dbReference type="ARBA" id="ARBA00023277"/>
    </source>
</evidence>
<evidence type="ECO:0000313" key="4">
    <source>
        <dbReference type="EMBL" id="CTQ42146.1"/>
    </source>
</evidence>
<dbReference type="InterPro" id="IPR040190">
    <property type="entry name" value="MURQ/GCKR"/>
</dbReference>
<dbReference type="GO" id="GO:0016803">
    <property type="term" value="F:ether hydrolase activity"/>
    <property type="evidence" value="ECO:0007669"/>
    <property type="project" value="TreeGrafter"/>
</dbReference>
<dbReference type="SUPFAM" id="SSF53697">
    <property type="entry name" value="SIS domain"/>
    <property type="match status" value="1"/>
</dbReference>
<name>A0A0M6XYR7_9HYPH</name>
<dbReference type="InterPro" id="IPR046348">
    <property type="entry name" value="SIS_dom_sf"/>
</dbReference>
<dbReference type="GO" id="GO:0097367">
    <property type="term" value="F:carbohydrate derivative binding"/>
    <property type="evidence" value="ECO:0007669"/>
    <property type="project" value="InterPro"/>
</dbReference>
<dbReference type="PROSITE" id="PS51464">
    <property type="entry name" value="SIS"/>
    <property type="match status" value="1"/>
</dbReference>
<dbReference type="InterPro" id="IPR001347">
    <property type="entry name" value="SIS_dom"/>
</dbReference>
<keyword evidence="2" id="KW-0119">Carbohydrate metabolism</keyword>
<dbReference type="AlphaFoldDB" id="A0A0M6XYR7"/>
<evidence type="ECO:0000259" key="3">
    <source>
        <dbReference type="PROSITE" id="PS51464"/>
    </source>
</evidence>
<dbReference type="CDD" id="cd05007">
    <property type="entry name" value="SIS_Etherase"/>
    <property type="match status" value="1"/>
</dbReference>
<evidence type="ECO:0000313" key="5">
    <source>
        <dbReference type="Proteomes" id="UP000048926"/>
    </source>
</evidence>
<dbReference type="GO" id="GO:0016835">
    <property type="term" value="F:carbon-oxygen lyase activity"/>
    <property type="evidence" value="ECO:0007669"/>
    <property type="project" value="InterPro"/>
</dbReference>
<dbReference type="PANTHER" id="PTHR10088">
    <property type="entry name" value="GLUCOKINASE REGULATORY PROTEIN"/>
    <property type="match status" value="1"/>
</dbReference>
<dbReference type="RefSeq" id="WP_022998781.1">
    <property type="nucleotide sequence ID" value="NZ_CP087156.1"/>
</dbReference>
<protein>
    <submittedName>
        <fullName evidence="4">N-acetylmuramic acid 6-phosphate etherase</fullName>
        <ecNumber evidence="4">4.2.1.126</ecNumber>
    </submittedName>
</protein>
<dbReference type="PANTHER" id="PTHR10088:SF4">
    <property type="entry name" value="GLUCOKINASE REGULATORY PROTEIN"/>
    <property type="match status" value="1"/>
</dbReference>
<dbReference type="OrthoDB" id="9813395at2"/>
<dbReference type="NCBIfam" id="NF003915">
    <property type="entry name" value="PRK05441.1"/>
    <property type="match status" value="1"/>
</dbReference>
<dbReference type="InterPro" id="IPR005488">
    <property type="entry name" value="Etherase_MurQ"/>
</dbReference>
<dbReference type="Gene3D" id="1.10.8.1080">
    <property type="match status" value="1"/>
</dbReference>
<dbReference type="Proteomes" id="UP000048926">
    <property type="component" value="Unassembled WGS sequence"/>
</dbReference>
<dbReference type="Pfam" id="PF13580">
    <property type="entry name" value="SIS_2"/>
    <property type="match status" value="1"/>
</dbReference>
<sequence length="293" mass="30918">MNLPTTEDRDPISIGLSKKSDEDVLSLLLQRQKDALNATETAIPEIAKAAEALQTVTVSGGKIGYAGAGSAGLTALADCLELPGTFGFPVERMRMLYAGGAANLLHLAGTYEDDEEAGFADFQKSGLGEGDILIAVSASGSTPYTLGTFRGAQAARTKTVALANNPDTPLLRQADFPIFLKTPPEIIAGSTRLGAASAQKAALNMISTLVALRLGHAVRGHMVNLVADNEKLRQRAYRILQDLTGCTAETAAEKLQQAQGRVKVAVLMIREGLDAESAEMSLNEHSGNLRPFL</sequence>
<organism evidence="4 5">
    <name type="scientific">Roseibium aggregatum</name>
    <dbReference type="NCBI Taxonomy" id="187304"/>
    <lineage>
        <taxon>Bacteria</taxon>
        <taxon>Pseudomonadati</taxon>
        <taxon>Pseudomonadota</taxon>
        <taxon>Alphaproteobacteria</taxon>
        <taxon>Hyphomicrobiales</taxon>
        <taxon>Stappiaceae</taxon>
        <taxon>Roseibium</taxon>
    </lineage>
</organism>
<dbReference type="GO" id="GO:0046348">
    <property type="term" value="P:amino sugar catabolic process"/>
    <property type="evidence" value="ECO:0007669"/>
    <property type="project" value="InterPro"/>
</dbReference>
<dbReference type="EMBL" id="CXST01000001">
    <property type="protein sequence ID" value="CTQ42146.1"/>
    <property type="molecule type" value="Genomic_DNA"/>
</dbReference>
<evidence type="ECO:0000256" key="1">
    <source>
        <dbReference type="ARBA" id="ARBA00023239"/>
    </source>
</evidence>
<reference evidence="5" key="1">
    <citation type="submission" date="2015-07" db="EMBL/GenBank/DDBJ databases">
        <authorList>
            <person name="Rodrigo-Torres Lidia"/>
            <person name="Arahal R.David."/>
        </authorList>
    </citation>
    <scope>NUCLEOTIDE SEQUENCE [LARGE SCALE GENOMIC DNA]</scope>
    <source>
        <strain evidence="5">CECT 4801</strain>
    </source>
</reference>
<feature type="domain" description="SIS" evidence="3">
    <location>
        <begin position="49"/>
        <end position="216"/>
    </location>
</feature>
<dbReference type="EC" id="4.2.1.126" evidence="4"/>
<gene>
    <name evidence="4" type="primary">murQ</name>
    <name evidence="4" type="ORF">LAL4801_00569</name>
</gene>
<keyword evidence="1 4" id="KW-0456">Lyase</keyword>
<proteinExistence type="predicted"/>
<dbReference type="GO" id="GO:0009254">
    <property type="term" value="P:peptidoglycan turnover"/>
    <property type="evidence" value="ECO:0007669"/>
    <property type="project" value="TreeGrafter"/>
</dbReference>